<gene>
    <name evidence="1" type="ORF">crov225</name>
</gene>
<reference evidence="1 2" key="1">
    <citation type="journal article" date="2010" name="Proc. Natl. Acad. Sci. U.S.A.">
        <title>Giant virus with a remarkable complement of genes infects marine zooplankton.</title>
        <authorList>
            <person name="Fischer M.G."/>
            <person name="Allen M.J."/>
            <person name="Wilson W.H."/>
            <person name="Suttle C.A."/>
        </authorList>
    </citation>
    <scope>NUCLEOTIDE SEQUENCE [LARGE SCALE GENOMIC DNA]</scope>
    <source>
        <strain evidence="1 2">BV-PW1</strain>
    </source>
</reference>
<dbReference type="GeneID" id="9887627"/>
<organismHost>
    <name type="scientific">Cafeteria roenbergensis</name>
    <name type="common">Marine flagellate</name>
    <dbReference type="NCBI Taxonomy" id="33653"/>
</organismHost>
<proteinExistence type="predicted"/>
<keyword evidence="2" id="KW-1185">Reference proteome</keyword>
<dbReference type="EMBL" id="GU244497">
    <property type="protein sequence ID" value="ADO67258.1"/>
    <property type="molecule type" value="Genomic_DNA"/>
</dbReference>
<evidence type="ECO:0000313" key="2">
    <source>
        <dbReference type="Proteomes" id="UP000029781"/>
    </source>
</evidence>
<evidence type="ECO:0000313" key="1">
    <source>
        <dbReference type="EMBL" id="ADO67258.1"/>
    </source>
</evidence>
<protein>
    <submittedName>
        <fullName evidence="1">Uncharacterized protein</fullName>
    </submittedName>
</protein>
<sequence>MKTNIYINTTNNNSTNKLNYINQYGKGSIDYISDSKICLHEYINFKVIKDDCITDQTTIIKTSLLKEDIKDKTFEEIFHENSKKINEISSVEKIKSKIISKFKGLQYINRSTLLFNFKSISKPFKELTNIKHLIHGLTIDGFSHEIEKEFIKLYKNSLEIKNYVIINFYSYNVGTKGIDQQINMDLLPFSKGHIDLFLVDPNFGNCNHYDIPQVYDQRDFKQDTEFNVIIKSEPSKIIRKYDNEKKNLTVYTIPMLIPETTELFPSKISVDHIIRKHPNLMSVTYTYFENKSKELKFD</sequence>
<name>E3T4Z5_CROVB</name>
<dbReference type="RefSeq" id="YP_003969857.1">
    <property type="nucleotide sequence ID" value="NC_014637.1"/>
</dbReference>
<accession>E3T4Z5</accession>
<dbReference type="Proteomes" id="UP000029781">
    <property type="component" value="Segment"/>
</dbReference>
<organism evidence="1 2">
    <name type="scientific">Cafeteria roenbergensis virus (strain BV-PW1)</name>
    <name type="common">CroV</name>
    <dbReference type="NCBI Taxonomy" id="693272"/>
    <lineage>
        <taxon>Viruses</taxon>
        <taxon>Varidnaviria</taxon>
        <taxon>Bamfordvirae</taxon>
        <taxon>Nucleocytoviricota</taxon>
        <taxon>Megaviricetes</taxon>
        <taxon>Imitervirales</taxon>
        <taxon>Mimiviridae</taxon>
        <taxon>Aliimimivirinae</taxon>
        <taxon>Rheavirus</taxon>
        <taxon>Rheavirus sinusmexicani</taxon>
    </lineage>
</organism>
<dbReference type="KEGG" id="vg:9887627"/>